<sequence length="229" mass="25965">MNIQRVQIDTIPAILYGEPAKQGYLFLHGQMGRKEEAEAFAQVVCPKGYQVLSIDLPGHGERRGQGKSLLPWTAVSDIQAALNWVRPRWETVSLRSNSIGAYFAMLAFDSPTHVLLVSPILDMEGLILAMMDQAGVSEDELREQGEITTSSSQTLSWKYLCWVREHPVHDWSCHISILYGSGDNMTARRSVEKYSRQHNARLTVVEGAEHWFHTAQQLSALRKWEERES</sequence>
<keyword evidence="1" id="KW-0378">Hydrolase</keyword>
<evidence type="ECO:0000313" key="2">
    <source>
        <dbReference type="Proteomes" id="UP001440599"/>
    </source>
</evidence>
<dbReference type="EMBL" id="JBBMFT010000001">
    <property type="protein sequence ID" value="MEQ2455425.1"/>
    <property type="molecule type" value="Genomic_DNA"/>
</dbReference>
<protein>
    <submittedName>
        <fullName evidence="1">Alpha/beta hydrolase</fullName>
    </submittedName>
</protein>
<dbReference type="InterPro" id="IPR029058">
    <property type="entry name" value="AB_hydrolase_fold"/>
</dbReference>
<name>A0ABV1EN30_9FIRM</name>
<evidence type="ECO:0000313" key="1">
    <source>
        <dbReference type="EMBL" id="MEQ2455425.1"/>
    </source>
</evidence>
<reference evidence="1 2" key="1">
    <citation type="submission" date="2024-03" db="EMBL/GenBank/DDBJ databases">
        <title>Human intestinal bacterial collection.</title>
        <authorList>
            <person name="Pauvert C."/>
            <person name="Hitch T.C.A."/>
            <person name="Clavel T."/>
        </authorList>
    </citation>
    <scope>NUCLEOTIDE SEQUENCE [LARGE SCALE GENOMIC DNA]</scope>
    <source>
        <strain evidence="1 2">CLA-AP-H34</strain>
    </source>
</reference>
<gene>
    <name evidence="1" type="ORF">WMO45_02735</name>
</gene>
<dbReference type="SUPFAM" id="SSF53474">
    <property type="entry name" value="alpha/beta-Hydrolases"/>
    <property type="match status" value="1"/>
</dbReference>
<accession>A0ABV1EN30</accession>
<keyword evidence="2" id="KW-1185">Reference proteome</keyword>
<organism evidence="1 2">
    <name type="scientific">Flavonifractor hominis</name>
    <dbReference type="NCBI Taxonomy" id="3133178"/>
    <lineage>
        <taxon>Bacteria</taxon>
        <taxon>Bacillati</taxon>
        <taxon>Bacillota</taxon>
        <taxon>Clostridia</taxon>
        <taxon>Eubacteriales</taxon>
        <taxon>Oscillospiraceae</taxon>
        <taxon>Flavonifractor</taxon>
    </lineage>
</organism>
<comment type="caution">
    <text evidence="1">The sequence shown here is derived from an EMBL/GenBank/DDBJ whole genome shotgun (WGS) entry which is preliminary data.</text>
</comment>
<dbReference type="Gene3D" id="3.40.50.1820">
    <property type="entry name" value="alpha/beta hydrolase"/>
    <property type="match status" value="1"/>
</dbReference>
<dbReference type="GO" id="GO:0016787">
    <property type="term" value="F:hydrolase activity"/>
    <property type="evidence" value="ECO:0007669"/>
    <property type="project" value="UniProtKB-KW"/>
</dbReference>
<dbReference type="RefSeq" id="WP_349139122.1">
    <property type="nucleotide sequence ID" value="NZ_JBBMFT010000001.1"/>
</dbReference>
<proteinExistence type="predicted"/>
<dbReference type="Proteomes" id="UP001440599">
    <property type="component" value="Unassembled WGS sequence"/>
</dbReference>